<dbReference type="PANTHER" id="PTHR46889:SF4">
    <property type="entry name" value="TRANSPOSASE INSO FOR INSERTION SEQUENCE ELEMENT IS911B-RELATED"/>
    <property type="match status" value="1"/>
</dbReference>
<dbReference type="Pfam" id="PF00665">
    <property type="entry name" value="rve"/>
    <property type="match status" value="1"/>
</dbReference>
<evidence type="ECO:0000259" key="1">
    <source>
        <dbReference type="PROSITE" id="PS50994"/>
    </source>
</evidence>
<gene>
    <name evidence="2" type="ORF">HK414_19010</name>
</gene>
<dbReference type="InterPro" id="IPR001584">
    <property type="entry name" value="Integrase_cat-core"/>
</dbReference>
<organism evidence="2 3">
    <name type="scientific">Ramlibacter terrae</name>
    <dbReference type="NCBI Taxonomy" id="2732511"/>
    <lineage>
        <taxon>Bacteria</taxon>
        <taxon>Pseudomonadati</taxon>
        <taxon>Pseudomonadota</taxon>
        <taxon>Betaproteobacteria</taxon>
        <taxon>Burkholderiales</taxon>
        <taxon>Comamonadaceae</taxon>
        <taxon>Ramlibacter</taxon>
    </lineage>
</organism>
<dbReference type="InterPro" id="IPR012337">
    <property type="entry name" value="RNaseH-like_sf"/>
</dbReference>
<protein>
    <submittedName>
        <fullName evidence="2">IS3 family transposase</fullName>
    </submittedName>
</protein>
<dbReference type="PROSITE" id="PS50994">
    <property type="entry name" value="INTEGRASE"/>
    <property type="match status" value="1"/>
</dbReference>
<name>A0ABX6P463_9BURK</name>
<reference evidence="2 3" key="1">
    <citation type="submission" date="2020-05" db="EMBL/GenBank/DDBJ databases">
        <title>Ramlibacter rhizophilus sp. nov., isolated from rhizosphere soil of national flower Mugunghwa from South Korea.</title>
        <authorList>
            <person name="Zheng-Fei Y."/>
            <person name="Huan T."/>
        </authorList>
    </citation>
    <scope>NUCLEOTIDE SEQUENCE [LARGE SCALE GENOMIC DNA]</scope>
    <source>
        <strain evidence="2 3">H242</strain>
    </source>
</reference>
<accession>A0ABX6P463</accession>
<dbReference type="NCBIfam" id="NF033516">
    <property type="entry name" value="transpos_IS3"/>
    <property type="match status" value="1"/>
</dbReference>
<dbReference type="EMBL" id="CP053418">
    <property type="protein sequence ID" value="QJW84914.1"/>
    <property type="molecule type" value="Genomic_DNA"/>
</dbReference>
<dbReference type="InterPro" id="IPR048020">
    <property type="entry name" value="Transpos_IS3"/>
</dbReference>
<dbReference type="PANTHER" id="PTHR46889">
    <property type="entry name" value="TRANSPOSASE INSF FOR INSERTION SEQUENCE IS3B-RELATED"/>
    <property type="match status" value="1"/>
</dbReference>
<reference evidence="2 3" key="2">
    <citation type="submission" date="2020-05" db="EMBL/GenBank/DDBJ databases">
        <authorList>
            <person name="Khan S.A."/>
            <person name="Jeon C.O."/>
            <person name="Chun B.H."/>
        </authorList>
    </citation>
    <scope>NUCLEOTIDE SEQUENCE [LARGE SCALE GENOMIC DNA]</scope>
    <source>
        <strain evidence="2 3">H242</strain>
    </source>
</reference>
<dbReference type="InterPro" id="IPR050900">
    <property type="entry name" value="Transposase_IS3/IS150/IS904"/>
</dbReference>
<feature type="domain" description="Integrase catalytic" evidence="1">
    <location>
        <begin position="48"/>
        <end position="217"/>
    </location>
</feature>
<dbReference type="Gene3D" id="3.30.420.10">
    <property type="entry name" value="Ribonuclease H-like superfamily/Ribonuclease H"/>
    <property type="match status" value="1"/>
</dbReference>
<sequence>MKGQLCLDGCSVGRRRVARLMREAGLQGRSARLYRNSKVLQRAFYAGVPYCPESATTQQQDQVWVGDVTYLRVAGQWRYMAAVMDKHTRKIIGWSLGARRDSALTREALVQSAWSRCVSPGVVFHSDRGIEFANFEFRKQLGELGMVQSMNRPGRMNDNAHMESFFHSMKCEELYGKRFETEQQLRSTLRSYIRFYNDRRLHSSLRYLPPTVYESRMQGASSVN</sequence>
<evidence type="ECO:0000313" key="2">
    <source>
        <dbReference type="EMBL" id="QJW84914.1"/>
    </source>
</evidence>
<proteinExistence type="predicted"/>
<keyword evidence="3" id="KW-1185">Reference proteome</keyword>
<evidence type="ECO:0000313" key="3">
    <source>
        <dbReference type="Proteomes" id="UP000500826"/>
    </source>
</evidence>
<dbReference type="Pfam" id="PF13333">
    <property type="entry name" value="rve_2"/>
    <property type="match status" value="1"/>
</dbReference>
<dbReference type="Proteomes" id="UP000500826">
    <property type="component" value="Chromosome"/>
</dbReference>
<dbReference type="InterPro" id="IPR036397">
    <property type="entry name" value="RNaseH_sf"/>
</dbReference>
<dbReference type="SUPFAM" id="SSF53098">
    <property type="entry name" value="Ribonuclease H-like"/>
    <property type="match status" value="1"/>
</dbReference>